<organism evidence="6 7">
    <name type="scientific">Neonectria magnoliae</name>
    <dbReference type="NCBI Taxonomy" id="2732573"/>
    <lineage>
        <taxon>Eukaryota</taxon>
        <taxon>Fungi</taxon>
        <taxon>Dikarya</taxon>
        <taxon>Ascomycota</taxon>
        <taxon>Pezizomycotina</taxon>
        <taxon>Sordariomycetes</taxon>
        <taxon>Hypocreomycetidae</taxon>
        <taxon>Hypocreales</taxon>
        <taxon>Nectriaceae</taxon>
        <taxon>Neonectria</taxon>
    </lineage>
</organism>
<dbReference type="Gene3D" id="1.20.58.340">
    <property type="entry name" value="Magnesium transport protein CorA, transmembrane region"/>
    <property type="match status" value="1"/>
</dbReference>
<evidence type="ECO:0000313" key="6">
    <source>
        <dbReference type="EMBL" id="KAK7422442.1"/>
    </source>
</evidence>
<dbReference type="EMBL" id="JAZAVK010000108">
    <property type="protein sequence ID" value="KAK7422442.1"/>
    <property type="molecule type" value="Genomic_DNA"/>
</dbReference>
<dbReference type="InterPro" id="IPR045863">
    <property type="entry name" value="CorA_TM1_TM2"/>
</dbReference>
<dbReference type="Proteomes" id="UP001498421">
    <property type="component" value="Unassembled WGS sequence"/>
</dbReference>
<keyword evidence="3 5" id="KW-1133">Transmembrane helix</keyword>
<gene>
    <name evidence="6" type="ORF">QQZ08_009494</name>
</gene>
<feature type="non-terminal residue" evidence="6">
    <location>
        <position position="86"/>
    </location>
</feature>
<feature type="transmembrane region" description="Helical" evidence="5">
    <location>
        <begin position="41"/>
        <end position="61"/>
    </location>
</feature>
<name>A0ABR1HMS7_9HYPO</name>
<protein>
    <submittedName>
        <fullName evidence="6">Uncharacterized protein</fullName>
    </submittedName>
</protein>
<comment type="subcellular location">
    <subcellularLocation>
        <location evidence="1">Membrane</location>
        <topology evidence="1">Multi-pass membrane protein</topology>
    </subcellularLocation>
</comment>
<reference evidence="6 7" key="1">
    <citation type="journal article" date="2025" name="Microbiol. Resour. Announc.">
        <title>Draft genome sequences for Neonectria magnoliae and Neonectria punicea, canker pathogens of Liriodendron tulipifera and Acer saccharum in West Virginia.</title>
        <authorList>
            <person name="Petronek H.M."/>
            <person name="Kasson M.T."/>
            <person name="Metheny A.M."/>
            <person name="Stauder C.M."/>
            <person name="Lovett B."/>
            <person name="Lynch S.C."/>
            <person name="Garnas J.R."/>
            <person name="Kasson L.R."/>
            <person name="Stajich J.E."/>
        </authorList>
    </citation>
    <scope>NUCLEOTIDE SEQUENCE [LARGE SCALE GENOMIC DNA]</scope>
    <source>
        <strain evidence="6 7">NRRL 64651</strain>
    </source>
</reference>
<proteinExistence type="predicted"/>
<evidence type="ECO:0000256" key="4">
    <source>
        <dbReference type="ARBA" id="ARBA00023136"/>
    </source>
</evidence>
<keyword evidence="2 5" id="KW-0812">Transmembrane</keyword>
<evidence type="ECO:0000313" key="7">
    <source>
        <dbReference type="Proteomes" id="UP001498421"/>
    </source>
</evidence>
<comment type="caution">
    <text evidence="6">The sequence shown here is derived from an EMBL/GenBank/DDBJ whole genome shotgun (WGS) entry which is preliminary data.</text>
</comment>
<evidence type="ECO:0000256" key="2">
    <source>
        <dbReference type="ARBA" id="ARBA00022692"/>
    </source>
</evidence>
<evidence type="ECO:0000256" key="1">
    <source>
        <dbReference type="ARBA" id="ARBA00004141"/>
    </source>
</evidence>
<keyword evidence="7" id="KW-1185">Reference proteome</keyword>
<sequence>MAFTIVTIFFLPLGFFAAFFGMNNNDINDAKWMSLNEQITYMFGVSALVIAVSVGLAFSPWTQALIAVLVKVPLVYVGEYTGIHDA</sequence>
<accession>A0ABR1HMS7</accession>
<dbReference type="SUPFAM" id="SSF144083">
    <property type="entry name" value="Magnesium transport protein CorA, transmembrane region"/>
    <property type="match status" value="1"/>
</dbReference>
<evidence type="ECO:0000256" key="3">
    <source>
        <dbReference type="ARBA" id="ARBA00022989"/>
    </source>
</evidence>
<evidence type="ECO:0000256" key="5">
    <source>
        <dbReference type="SAM" id="Phobius"/>
    </source>
</evidence>
<keyword evidence="4 5" id="KW-0472">Membrane</keyword>